<dbReference type="Gene3D" id="2.160.20.20">
    <property type="match status" value="1"/>
</dbReference>
<dbReference type="AlphaFoldDB" id="A0A811APN8"/>
<accession>A0A811APN8</accession>
<evidence type="ECO:0000313" key="1">
    <source>
        <dbReference type="EMBL" id="BCT73608.1"/>
    </source>
</evidence>
<proteinExistence type="predicted"/>
<dbReference type="EMBL" id="LC620533">
    <property type="protein sequence ID" value="BCT73608.1"/>
    <property type="molecule type" value="Genomic_DNA"/>
</dbReference>
<organism evidence="1">
    <name type="scientific">Escherichia coli</name>
    <dbReference type="NCBI Taxonomy" id="562"/>
    <lineage>
        <taxon>Bacteria</taxon>
        <taxon>Pseudomonadati</taxon>
        <taxon>Pseudomonadota</taxon>
        <taxon>Gammaproteobacteria</taxon>
        <taxon>Enterobacterales</taxon>
        <taxon>Enterobacteriaceae</taxon>
        <taxon>Escherichia</taxon>
    </lineage>
</organism>
<name>A0A811APN8_ECOLX</name>
<keyword evidence="1" id="KW-0614">Plasmid</keyword>
<geneLocation type="plasmid" evidence="1">
    <name>pI66</name>
</geneLocation>
<sequence>MDINGSNIEFSRLNASDYGAIIENGSSYKSTLTLNLKAINPDDIIVKMNQMDFRGGNGTPGELYLDKDTGRYYILKKYLLSYILWDKF</sequence>
<protein>
    <submittedName>
        <fullName evidence="1">Uncharacterized protein</fullName>
    </submittedName>
</protein>
<dbReference type="InterPro" id="IPR012332">
    <property type="entry name" value="Autotransporter_pectin_lyase_C"/>
</dbReference>
<reference evidence="1" key="1">
    <citation type="submission" date="2021-03" db="EMBL/GenBank/DDBJ databases">
        <title>Whole genome sequence of tetracycline plasmid in Escherichia coli.</title>
        <authorList>
            <person name="Usui M."/>
            <person name="Fukuda A."/>
        </authorList>
    </citation>
    <scope>NUCLEOTIDE SEQUENCE</scope>
    <source>
        <strain evidence="1">I66</strain>
        <plasmid evidence="1">pI66</plasmid>
    </source>
</reference>